<feature type="active site" description="Proton donor" evidence="14">
    <location>
        <position position="61"/>
    </location>
</feature>
<feature type="binding site" evidence="15">
    <location>
        <position position="213"/>
    </location>
    <ligand>
        <name>substrate</name>
    </ligand>
</feature>
<comment type="function">
    <text evidence="1 13">Converts 2,5-diamino-6-(ribosylamino)-4(3h)-pyrimidinone 5'-phosphate into 5-amino-6-(ribosylamino)-2,4(1h,3h)-pyrimidinedione 5'-phosphate.</text>
</comment>
<evidence type="ECO:0000259" key="17">
    <source>
        <dbReference type="PROSITE" id="PS51747"/>
    </source>
</evidence>
<dbReference type="Gene3D" id="3.40.140.10">
    <property type="entry name" value="Cytidine Deaminase, domain 2"/>
    <property type="match status" value="1"/>
</dbReference>
<keyword evidence="7 13" id="KW-0479">Metal-binding</keyword>
<dbReference type="InterPro" id="IPR011549">
    <property type="entry name" value="RibD_C"/>
</dbReference>
<evidence type="ECO:0000256" key="9">
    <source>
        <dbReference type="ARBA" id="ARBA00022833"/>
    </source>
</evidence>
<feature type="binding site" evidence="16">
    <location>
        <position position="59"/>
    </location>
    <ligand>
        <name>Zn(2+)</name>
        <dbReference type="ChEBI" id="CHEBI:29105"/>
        <note>catalytic</note>
    </ligand>
</feature>
<dbReference type="GO" id="GO:0008270">
    <property type="term" value="F:zinc ion binding"/>
    <property type="evidence" value="ECO:0007669"/>
    <property type="project" value="InterPro"/>
</dbReference>
<dbReference type="EC" id="3.5.4.26" evidence="13"/>
<comment type="similarity">
    <text evidence="5 13">In the C-terminal section; belongs to the HTP reductase family.</text>
</comment>
<proteinExistence type="inferred from homology"/>
<feature type="binding site" evidence="16">
    <location>
        <position position="84"/>
    </location>
    <ligand>
        <name>Zn(2+)</name>
        <dbReference type="ChEBI" id="CHEBI:29105"/>
        <note>catalytic</note>
    </ligand>
</feature>
<evidence type="ECO:0000256" key="13">
    <source>
        <dbReference type="PIRNR" id="PIRNR006769"/>
    </source>
</evidence>
<evidence type="ECO:0000256" key="5">
    <source>
        <dbReference type="ARBA" id="ARBA00007417"/>
    </source>
</evidence>
<comment type="pathway">
    <text evidence="3 13">Cofactor biosynthesis; riboflavin biosynthesis; 5-amino-6-(D-ribitylamino)uracil from GTP: step 3/4.</text>
</comment>
<feature type="binding site" evidence="15">
    <location>
        <position position="205"/>
    </location>
    <ligand>
        <name>NADP(+)</name>
        <dbReference type="ChEBI" id="CHEBI:58349"/>
    </ligand>
</feature>
<evidence type="ECO:0000256" key="14">
    <source>
        <dbReference type="PIRSR" id="PIRSR006769-1"/>
    </source>
</evidence>
<evidence type="ECO:0000256" key="16">
    <source>
        <dbReference type="PIRSR" id="PIRSR006769-3"/>
    </source>
</evidence>
<keyword evidence="12" id="KW-0511">Multifunctional enzyme</keyword>
<feature type="domain" description="CMP/dCMP-type deaminase" evidence="17">
    <location>
        <begin position="9"/>
        <end position="132"/>
    </location>
</feature>
<dbReference type="PROSITE" id="PS00903">
    <property type="entry name" value="CYT_DCMP_DEAMINASES_1"/>
    <property type="match status" value="1"/>
</dbReference>
<sequence>MARRPRQFESAEKVMGRALELASRGLGHVEPNPPVGAVIVDDDLAPIGEGYHQQFGGPHAEVHALADAGDRAAGATMFVTLEPCAHHGKTPPCADAVIKAGLKRVVVAMQDPAPHVDGSGIERMRQAGIDVEVGLLEAEARRLTAPFVKRISTGRPWIIAKWAMTLDGRIASHTSHSQWISNPTSRQKVHELRGRCDAVMVGVGTALADDPLLTARPAGPRTATRIVVDSQARLPLDSQLVQSAHNVPLLIAVLESASGEACGALSGAGAEVVRLPGDQDNHVSLPALLDELGQREMTNVLVEGGAGLLGSLHDERLIDECQIFIAPKLVGGAAAPSPLGGRGLDQIPAGSSFDHVEVEMLDGDLFVRGWVRKD</sequence>
<dbReference type="PIRSF" id="PIRSF006769">
    <property type="entry name" value="RibD"/>
    <property type="match status" value="1"/>
</dbReference>
<dbReference type="Pfam" id="PF01872">
    <property type="entry name" value="RibD_C"/>
    <property type="match status" value="1"/>
</dbReference>
<dbReference type="NCBIfam" id="TIGR00326">
    <property type="entry name" value="eubact_ribD"/>
    <property type="match status" value="1"/>
</dbReference>
<evidence type="ECO:0000313" key="19">
    <source>
        <dbReference type="Proteomes" id="UP000320496"/>
    </source>
</evidence>
<comment type="pathway">
    <text evidence="2 13">Cofactor biosynthesis; riboflavin biosynthesis; 5-amino-6-(D-ribitylamino)uracil from GTP: step 2/4.</text>
</comment>
<keyword evidence="11 13" id="KW-0560">Oxidoreductase</keyword>
<feature type="binding site" evidence="15">
    <location>
        <begin position="305"/>
        <end position="311"/>
    </location>
    <ligand>
        <name>NADP(+)</name>
        <dbReference type="ChEBI" id="CHEBI:58349"/>
    </ligand>
</feature>
<evidence type="ECO:0000256" key="4">
    <source>
        <dbReference type="ARBA" id="ARBA00005259"/>
    </source>
</evidence>
<evidence type="ECO:0000256" key="12">
    <source>
        <dbReference type="ARBA" id="ARBA00023268"/>
    </source>
</evidence>
<dbReference type="SUPFAM" id="SSF53927">
    <property type="entry name" value="Cytidine deaminase-like"/>
    <property type="match status" value="1"/>
</dbReference>
<dbReference type="AlphaFoldDB" id="A0A517Z1P8"/>
<feature type="binding site" evidence="15">
    <location>
        <position position="230"/>
    </location>
    <ligand>
        <name>NADP(+)</name>
        <dbReference type="ChEBI" id="CHEBI:58349"/>
    </ligand>
</feature>
<evidence type="ECO:0000256" key="6">
    <source>
        <dbReference type="ARBA" id="ARBA00022619"/>
    </source>
</evidence>
<dbReference type="PROSITE" id="PS51747">
    <property type="entry name" value="CYT_DCMP_DEAMINASES_2"/>
    <property type="match status" value="1"/>
</dbReference>
<comment type="catalytic activity">
    <reaction evidence="13">
        <text>5-amino-6-(5-phospho-D-ribitylamino)uracil + NADP(+) = 5-amino-6-(5-phospho-D-ribosylamino)uracil + NADPH + H(+)</text>
        <dbReference type="Rhea" id="RHEA:17845"/>
        <dbReference type="ChEBI" id="CHEBI:15378"/>
        <dbReference type="ChEBI" id="CHEBI:57783"/>
        <dbReference type="ChEBI" id="CHEBI:58349"/>
        <dbReference type="ChEBI" id="CHEBI:58421"/>
        <dbReference type="ChEBI" id="CHEBI:58453"/>
        <dbReference type="EC" id="1.1.1.193"/>
    </reaction>
</comment>
<organism evidence="18 19">
    <name type="scientific">Maioricimonas rarisocia</name>
    <dbReference type="NCBI Taxonomy" id="2528026"/>
    <lineage>
        <taxon>Bacteria</taxon>
        <taxon>Pseudomonadati</taxon>
        <taxon>Planctomycetota</taxon>
        <taxon>Planctomycetia</taxon>
        <taxon>Planctomycetales</taxon>
        <taxon>Planctomycetaceae</taxon>
        <taxon>Maioricimonas</taxon>
    </lineage>
</organism>
<dbReference type="GO" id="GO:0008835">
    <property type="term" value="F:diaminohydroxyphosphoribosylaminopyrimidine deaminase activity"/>
    <property type="evidence" value="ECO:0007669"/>
    <property type="project" value="UniProtKB-EC"/>
</dbReference>
<keyword evidence="6 13" id="KW-0686">Riboflavin biosynthesis</keyword>
<dbReference type="InterPro" id="IPR004794">
    <property type="entry name" value="Eubact_RibD"/>
</dbReference>
<feature type="binding site" evidence="15">
    <location>
        <position position="303"/>
    </location>
    <ligand>
        <name>substrate</name>
    </ligand>
</feature>
<evidence type="ECO:0000256" key="15">
    <source>
        <dbReference type="PIRSR" id="PIRSR006769-2"/>
    </source>
</evidence>
<dbReference type="GO" id="GO:0008703">
    <property type="term" value="F:5-amino-6-(5-phosphoribosylamino)uracil reductase activity"/>
    <property type="evidence" value="ECO:0007669"/>
    <property type="project" value="UniProtKB-EC"/>
</dbReference>
<evidence type="ECO:0000256" key="3">
    <source>
        <dbReference type="ARBA" id="ARBA00004910"/>
    </source>
</evidence>
<evidence type="ECO:0000256" key="10">
    <source>
        <dbReference type="ARBA" id="ARBA00022857"/>
    </source>
</evidence>
<keyword evidence="19" id="KW-1185">Reference proteome</keyword>
<comment type="cofactor">
    <cofactor evidence="13 16">
        <name>Zn(2+)</name>
        <dbReference type="ChEBI" id="CHEBI:29105"/>
    </cofactor>
    <text evidence="13 16">Binds 1 zinc ion.</text>
</comment>
<dbReference type="GO" id="GO:0050661">
    <property type="term" value="F:NADP binding"/>
    <property type="evidence" value="ECO:0007669"/>
    <property type="project" value="InterPro"/>
</dbReference>
<evidence type="ECO:0000256" key="11">
    <source>
        <dbReference type="ARBA" id="ARBA00023002"/>
    </source>
</evidence>
<dbReference type="EMBL" id="CP036275">
    <property type="protein sequence ID" value="QDU36407.1"/>
    <property type="molecule type" value="Genomic_DNA"/>
</dbReference>
<name>A0A517Z1P8_9PLAN</name>
<dbReference type="GO" id="GO:0009231">
    <property type="term" value="P:riboflavin biosynthetic process"/>
    <property type="evidence" value="ECO:0007669"/>
    <property type="project" value="UniProtKB-UniPathway"/>
</dbReference>
<dbReference type="InterPro" id="IPR016193">
    <property type="entry name" value="Cytidine_deaminase-like"/>
</dbReference>
<dbReference type="InterPro" id="IPR002734">
    <property type="entry name" value="RibDG_C"/>
</dbReference>
<evidence type="ECO:0000256" key="1">
    <source>
        <dbReference type="ARBA" id="ARBA00002151"/>
    </source>
</evidence>
<dbReference type="InterPro" id="IPR050765">
    <property type="entry name" value="Riboflavin_Biosynth_HTPR"/>
</dbReference>
<dbReference type="KEGG" id="mri:Mal4_06930"/>
<dbReference type="OrthoDB" id="9800865at2"/>
<dbReference type="PANTHER" id="PTHR38011">
    <property type="entry name" value="DIHYDROFOLATE REDUCTASE FAMILY PROTEIN (AFU_ORTHOLOGUE AFUA_8G06820)"/>
    <property type="match status" value="1"/>
</dbReference>
<feature type="binding site" evidence="15">
    <location>
        <position position="216"/>
    </location>
    <ligand>
        <name>substrate</name>
    </ligand>
</feature>
<evidence type="ECO:0000256" key="8">
    <source>
        <dbReference type="ARBA" id="ARBA00022801"/>
    </source>
</evidence>
<dbReference type="Pfam" id="PF00383">
    <property type="entry name" value="dCMP_cyt_deam_1"/>
    <property type="match status" value="1"/>
</dbReference>
<feature type="binding site" evidence="15">
    <location>
        <position position="193"/>
    </location>
    <ligand>
        <name>substrate</name>
    </ligand>
</feature>
<dbReference type="SUPFAM" id="SSF53597">
    <property type="entry name" value="Dihydrofolate reductase-like"/>
    <property type="match status" value="1"/>
</dbReference>
<reference evidence="18 19" key="1">
    <citation type="submission" date="2019-02" db="EMBL/GenBank/DDBJ databases">
        <title>Deep-cultivation of Planctomycetes and their phenomic and genomic characterization uncovers novel biology.</title>
        <authorList>
            <person name="Wiegand S."/>
            <person name="Jogler M."/>
            <person name="Boedeker C."/>
            <person name="Pinto D."/>
            <person name="Vollmers J."/>
            <person name="Rivas-Marin E."/>
            <person name="Kohn T."/>
            <person name="Peeters S.H."/>
            <person name="Heuer A."/>
            <person name="Rast P."/>
            <person name="Oberbeckmann S."/>
            <person name="Bunk B."/>
            <person name="Jeske O."/>
            <person name="Meyerdierks A."/>
            <person name="Storesund J.E."/>
            <person name="Kallscheuer N."/>
            <person name="Luecker S."/>
            <person name="Lage O.M."/>
            <person name="Pohl T."/>
            <person name="Merkel B.J."/>
            <person name="Hornburger P."/>
            <person name="Mueller R.-W."/>
            <person name="Bruemmer F."/>
            <person name="Labrenz M."/>
            <person name="Spormann A.M."/>
            <person name="Op den Camp H."/>
            <person name="Overmann J."/>
            <person name="Amann R."/>
            <person name="Jetten M.S.M."/>
            <person name="Mascher T."/>
            <person name="Medema M.H."/>
            <person name="Devos D.P."/>
            <person name="Kaster A.-K."/>
            <person name="Ovreas L."/>
            <person name="Rohde M."/>
            <person name="Galperin M.Y."/>
            <person name="Jogler C."/>
        </authorList>
    </citation>
    <scope>NUCLEOTIDE SEQUENCE [LARGE SCALE GENOMIC DNA]</scope>
    <source>
        <strain evidence="18 19">Mal4</strain>
    </source>
</reference>
<feature type="binding site" evidence="15">
    <location>
        <position position="209"/>
    </location>
    <ligand>
        <name>NADP(+)</name>
        <dbReference type="ChEBI" id="CHEBI:58349"/>
    </ligand>
</feature>
<dbReference type="Gene3D" id="3.40.430.10">
    <property type="entry name" value="Dihydrofolate Reductase, subunit A"/>
    <property type="match status" value="1"/>
</dbReference>
<accession>A0A517Z1P8</accession>
<feature type="binding site" evidence="15">
    <location>
        <position position="179"/>
    </location>
    <ligand>
        <name>NADP(+)</name>
        <dbReference type="ChEBI" id="CHEBI:58349"/>
    </ligand>
</feature>
<dbReference type="InterPro" id="IPR024072">
    <property type="entry name" value="DHFR-like_dom_sf"/>
</dbReference>
<dbReference type="Proteomes" id="UP000320496">
    <property type="component" value="Chromosome"/>
</dbReference>
<keyword evidence="9 13" id="KW-0862">Zinc</keyword>
<gene>
    <name evidence="18" type="primary">ribD</name>
    <name evidence="18" type="ORF">Mal4_06930</name>
</gene>
<keyword evidence="10 13" id="KW-0521">NADP</keyword>
<dbReference type="FunFam" id="3.40.140.10:FF:000025">
    <property type="entry name" value="Riboflavin biosynthesis protein RibD"/>
    <property type="match status" value="1"/>
</dbReference>
<dbReference type="RefSeq" id="WP_145367072.1">
    <property type="nucleotide sequence ID" value="NZ_CP036275.1"/>
</dbReference>
<dbReference type="NCBIfam" id="TIGR00227">
    <property type="entry name" value="ribD_Cterm"/>
    <property type="match status" value="1"/>
</dbReference>
<evidence type="ECO:0000313" key="18">
    <source>
        <dbReference type="EMBL" id="QDU36407.1"/>
    </source>
</evidence>
<dbReference type="CDD" id="cd01284">
    <property type="entry name" value="Riboflavin_deaminase-reductase"/>
    <property type="match status" value="1"/>
</dbReference>
<feature type="binding site" evidence="16">
    <location>
        <position position="93"/>
    </location>
    <ligand>
        <name>Zn(2+)</name>
        <dbReference type="ChEBI" id="CHEBI:29105"/>
        <note>catalytic</note>
    </ligand>
</feature>
<comment type="similarity">
    <text evidence="4 13">In the N-terminal section; belongs to the cytidine and deoxycytidylate deaminase family.</text>
</comment>
<feature type="binding site" evidence="15">
    <location>
        <position position="163"/>
    </location>
    <ligand>
        <name>NADP(+)</name>
        <dbReference type="ChEBI" id="CHEBI:58349"/>
    </ligand>
</feature>
<evidence type="ECO:0000256" key="2">
    <source>
        <dbReference type="ARBA" id="ARBA00004882"/>
    </source>
</evidence>
<feature type="binding site" evidence="15">
    <location>
        <position position="177"/>
    </location>
    <ligand>
        <name>substrate</name>
    </ligand>
</feature>
<protein>
    <recommendedName>
        <fullName evidence="13">Riboflavin biosynthesis protein RibD</fullName>
    </recommendedName>
    <domain>
        <recommendedName>
            <fullName evidence="13">Diaminohydroxyphosphoribosylaminopyrimidine deaminase</fullName>
            <shortName evidence="13">DRAP deaminase</shortName>
            <ecNumber evidence="13">3.5.4.26</ecNumber>
        </recommendedName>
        <alternativeName>
            <fullName evidence="13">Riboflavin-specific deaminase</fullName>
        </alternativeName>
    </domain>
    <domain>
        <recommendedName>
            <fullName evidence="13">5-amino-6-(5-phosphoribosylamino)uracil reductase</fullName>
            <ecNumber evidence="13">1.1.1.193</ecNumber>
        </recommendedName>
        <alternativeName>
            <fullName evidence="13">HTP reductase</fullName>
        </alternativeName>
    </domain>
</protein>
<dbReference type="EC" id="1.1.1.193" evidence="13"/>
<comment type="catalytic activity">
    <reaction evidence="13">
        <text>2,5-diamino-6-hydroxy-4-(5-phosphoribosylamino)-pyrimidine + H2O + H(+) = 5-amino-6-(5-phospho-D-ribosylamino)uracil + NH4(+)</text>
        <dbReference type="Rhea" id="RHEA:21868"/>
        <dbReference type="ChEBI" id="CHEBI:15377"/>
        <dbReference type="ChEBI" id="CHEBI:15378"/>
        <dbReference type="ChEBI" id="CHEBI:28938"/>
        <dbReference type="ChEBI" id="CHEBI:58453"/>
        <dbReference type="ChEBI" id="CHEBI:58614"/>
        <dbReference type="EC" id="3.5.4.26"/>
    </reaction>
</comment>
<dbReference type="PANTHER" id="PTHR38011:SF7">
    <property type="entry name" value="2,5-DIAMINO-6-RIBOSYLAMINO-4(3H)-PYRIMIDINONE 5'-PHOSPHATE REDUCTASE"/>
    <property type="match status" value="1"/>
</dbReference>
<dbReference type="InterPro" id="IPR016192">
    <property type="entry name" value="APOBEC/CMP_deaminase_Zn-bd"/>
</dbReference>
<dbReference type="InterPro" id="IPR002125">
    <property type="entry name" value="CMP_dCMP_dom"/>
</dbReference>
<dbReference type="UniPathway" id="UPA00275">
    <property type="reaction ID" value="UER00401"/>
</dbReference>
<evidence type="ECO:0000256" key="7">
    <source>
        <dbReference type="ARBA" id="ARBA00022723"/>
    </source>
</evidence>
<keyword evidence="8 13" id="KW-0378">Hydrolase</keyword>